<keyword evidence="3" id="KW-1185">Reference proteome</keyword>
<dbReference type="Pfam" id="PF00595">
    <property type="entry name" value="PDZ"/>
    <property type="match status" value="1"/>
</dbReference>
<evidence type="ECO:0000259" key="1">
    <source>
        <dbReference type="PROSITE" id="PS50106"/>
    </source>
</evidence>
<dbReference type="InterPro" id="IPR001478">
    <property type="entry name" value="PDZ"/>
</dbReference>
<dbReference type="EMBL" id="VJMJ01000077">
    <property type="protein sequence ID" value="KAF0738283.1"/>
    <property type="molecule type" value="Genomic_DNA"/>
</dbReference>
<accession>A0A6G0XDI6</accession>
<sequence length="214" mass="23632">MGQKWSKEPEDYYLGNGGSPYGLNHITGILSHDRRTDVIFPEGESTVVIGSRSGLSLLDVKTKKNKVPDMLRRLGLVVRTHGSRLTKSASVVVTDMLRVDASGKLVPRNKTYGLDVRNWRGTKGPAEASGAIRIGDAIYSINGARVPNKSRSQIIKMLGELSSRQLIITFRHGETMAQVPWEMEHCIDPPEGDYVEPDNEWGFLTPMKLGSVSI</sequence>
<comment type="caution">
    <text evidence="2">The sequence shown here is derived from an EMBL/GenBank/DDBJ whole genome shotgun (WGS) entry which is preliminary data.</text>
</comment>
<dbReference type="PROSITE" id="PS50106">
    <property type="entry name" value="PDZ"/>
    <property type="match status" value="1"/>
</dbReference>
<dbReference type="SUPFAM" id="SSF50156">
    <property type="entry name" value="PDZ domain-like"/>
    <property type="match status" value="1"/>
</dbReference>
<dbReference type="AlphaFoldDB" id="A0A6G0XDI6"/>
<gene>
    <name evidence="2" type="ORF">Ae201684_005842</name>
</gene>
<reference evidence="2 3" key="1">
    <citation type="submission" date="2019-07" db="EMBL/GenBank/DDBJ databases">
        <title>Genomics analysis of Aphanomyces spp. identifies a new class of oomycete effector associated with host adaptation.</title>
        <authorList>
            <person name="Gaulin E."/>
        </authorList>
    </citation>
    <scope>NUCLEOTIDE SEQUENCE [LARGE SCALE GENOMIC DNA]</scope>
    <source>
        <strain evidence="2 3">ATCC 201684</strain>
    </source>
</reference>
<protein>
    <recommendedName>
        <fullName evidence="1">PDZ domain-containing protein</fullName>
    </recommendedName>
</protein>
<dbReference type="InterPro" id="IPR036034">
    <property type="entry name" value="PDZ_sf"/>
</dbReference>
<feature type="domain" description="PDZ" evidence="1">
    <location>
        <begin position="124"/>
        <end position="173"/>
    </location>
</feature>
<evidence type="ECO:0000313" key="3">
    <source>
        <dbReference type="Proteomes" id="UP000481153"/>
    </source>
</evidence>
<dbReference type="VEuPathDB" id="FungiDB:AeMF1_012120"/>
<organism evidence="2 3">
    <name type="scientific">Aphanomyces euteiches</name>
    <dbReference type="NCBI Taxonomy" id="100861"/>
    <lineage>
        <taxon>Eukaryota</taxon>
        <taxon>Sar</taxon>
        <taxon>Stramenopiles</taxon>
        <taxon>Oomycota</taxon>
        <taxon>Saprolegniomycetes</taxon>
        <taxon>Saprolegniales</taxon>
        <taxon>Verrucalvaceae</taxon>
        <taxon>Aphanomyces</taxon>
    </lineage>
</organism>
<evidence type="ECO:0000313" key="2">
    <source>
        <dbReference type="EMBL" id="KAF0738283.1"/>
    </source>
</evidence>
<name>A0A6G0XDI6_9STRA</name>
<dbReference type="CDD" id="cd00136">
    <property type="entry name" value="PDZ_canonical"/>
    <property type="match status" value="1"/>
</dbReference>
<dbReference type="Gene3D" id="2.30.42.10">
    <property type="match status" value="1"/>
</dbReference>
<proteinExistence type="predicted"/>
<dbReference type="Proteomes" id="UP000481153">
    <property type="component" value="Unassembled WGS sequence"/>
</dbReference>